<dbReference type="GO" id="GO:0009395">
    <property type="term" value="P:phospholipid catabolic process"/>
    <property type="evidence" value="ECO:0007669"/>
    <property type="project" value="TreeGrafter"/>
</dbReference>
<dbReference type="PANTHER" id="PTHR31956">
    <property type="entry name" value="NON-SPECIFIC PHOSPHOLIPASE C4-RELATED"/>
    <property type="match status" value="1"/>
</dbReference>
<evidence type="ECO:0000313" key="3">
    <source>
        <dbReference type="Proteomes" id="UP001215598"/>
    </source>
</evidence>
<reference evidence="2" key="1">
    <citation type="submission" date="2023-03" db="EMBL/GenBank/DDBJ databases">
        <title>Massive genome expansion in bonnet fungi (Mycena s.s.) driven by repeated elements and novel gene families across ecological guilds.</title>
        <authorList>
            <consortium name="Lawrence Berkeley National Laboratory"/>
            <person name="Harder C.B."/>
            <person name="Miyauchi S."/>
            <person name="Viragh M."/>
            <person name="Kuo A."/>
            <person name="Thoen E."/>
            <person name="Andreopoulos B."/>
            <person name="Lu D."/>
            <person name="Skrede I."/>
            <person name="Drula E."/>
            <person name="Henrissat B."/>
            <person name="Morin E."/>
            <person name="Kohler A."/>
            <person name="Barry K."/>
            <person name="LaButti K."/>
            <person name="Morin E."/>
            <person name="Salamov A."/>
            <person name="Lipzen A."/>
            <person name="Mereny Z."/>
            <person name="Hegedus B."/>
            <person name="Baldrian P."/>
            <person name="Stursova M."/>
            <person name="Weitz H."/>
            <person name="Taylor A."/>
            <person name="Grigoriev I.V."/>
            <person name="Nagy L.G."/>
            <person name="Martin F."/>
            <person name="Kauserud H."/>
        </authorList>
    </citation>
    <scope>NUCLEOTIDE SEQUENCE</scope>
    <source>
        <strain evidence="2">CBHHK182m</strain>
    </source>
</reference>
<dbReference type="GO" id="GO:0016788">
    <property type="term" value="F:hydrolase activity, acting on ester bonds"/>
    <property type="evidence" value="ECO:0007669"/>
    <property type="project" value="InterPro"/>
</dbReference>
<dbReference type="PANTHER" id="PTHR31956:SF8">
    <property type="entry name" value="ACID PHOSPHATASE PHOA (AFU_ORTHOLOGUE AFUA_1G03570)"/>
    <property type="match status" value="1"/>
</dbReference>
<gene>
    <name evidence="2" type="ORF">B0H16DRAFT_1454981</name>
</gene>
<accession>A0AAD7JFA3</accession>
<dbReference type="AlphaFoldDB" id="A0AAD7JFA3"/>
<sequence length="170" mass="18359">MRGTLGNMAGGGGGLSSSHIATLVAEKLLPPNCVATPIVAPVTPPTALVAAPAHAAPLPPLGRKARFPFARLILREQFGKGTLPQWIFVTPNIVNDGHDTTIEFAASFLEYWLLSLLTDPRVNDAETLIVVTFDENETHSIQNIKDLNQYYSHGENRCPTPYGWTSVKVG</sequence>
<evidence type="ECO:0000313" key="2">
    <source>
        <dbReference type="EMBL" id="KAJ7763714.1"/>
    </source>
</evidence>
<name>A0AAD7JFA3_9AGAR</name>
<proteinExistence type="predicted"/>
<dbReference type="EMBL" id="JARKIB010000029">
    <property type="protein sequence ID" value="KAJ7763714.1"/>
    <property type="molecule type" value="Genomic_DNA"/>
</dbReference>
<protein>
    <recommendedName>
        <fullName evidence="4">Acid phosphatase</fullName>
    </recommendedName>
</protein>
<dbReference type="InterPro" id="IPR007312">
    <property type="entry name" value="Phosphoesterase"/>
</dbReference>
<organism evidence="2 3">
    <name type="scientific">Mycena metata</name>
    <dbReference type="NCBI Taxonomy" id="1033252"/>
    <lineage>
        <taxon>Eukaryota</taxon>
        <taxon>Fungi</taxon>
        <taxon>Dikarya</taxon>
        <taxon>Basidiomycota</taxon>
        <taxon>Agaricomycotina</taxon>
        <taxon>Agaricomycetes</taxon>
        <taxon>Agaricomycetidae</taxon>
        <taxon>Agaricales</taxon>
        <taxon>Marasmiineae</taxon>
        <taxon>Mycenaceae</taxon>
        <taxon>Mycena</taxon>
    </lineage>
</organism>
<evidence type="ECO:0008006" key="4">
    <source>
        <dbReference type="Google" id="ProtNLM"/>
    </source>
</evidence>
<evidence type="ECO:0000256" key="1">
    <source>
        <dbReference type="ARBA" id="ARBA00022801"/>
    </source>
</evidence>
<comment type="caution">
    <text evidence="2">The sequence shown here is derived from an EMBL/GenBank/DDBJ whole genome shotgun (WGS) entry which is preliminary data.</text>
</comment>
<keyword evidence="3" id="KW-1185">Reference proteome</keyword>
<dbReference type="Proteomes" id="UP001215598">
    <property type="component" value="Unassembled WGS sequence"/>
</dbReference>
<dbReference type="Pfam" id="PF04185">
    <property type="entry name" value="Phosphoesterase"/>
    <property type="match status" value="1"/>
</dbReference>
<keyword evidence="1" id="KW-0378">Hydrolase</keyword>